<reference evidence="3 4" key="1">
    <citation type="submission" date="2024-01" db="EMBL/GenBank/DDBJ databases">
        <authorList>
            <person name="Allen C."/>
            <person name="Tagirdzhanova G."/>
        </authorList>
    </citation>
    <scope>NUCLEOTIDE SEQUENCE [LARGE SCALE GENOMIC DNA]</scope>
    <source>
        <strain evidence="3 4">CBS 119000</strain>
    </source>
</reference>
<protein>
    <recommendedName>
        <fullName evidence="2">DUF7907 domain-containing protein</fullName>
    </recommendedName>
</protein>
<organism evidence="3 4">
    <name type="scientific">Sporothrix epigloea</name>
    <dbReference type="NCBI Taxonomy" id="1892477"/>
    <lineage>
        <taxon>Eukaryota</taxon>
        <taxon>Fungi</taxon>
        <taxon>Dikarya</taxon>
        <taxon>Ascomycota</taxon>
        <taxon>Pezizomycotina</taxon>
        <taxon>Sordariomycetes</taxon>
        <taxon>Sordariomycetidae</taxon>
        <taxon>Ophiostomatales</taxon>
        <taxon>Ophiostomataceae</taxon>
        <taxon>Sporothrix</taxon>
    </lineage>
</organism>
<name>A0ABP0D4A1_9PEZI</name>
<evidence type="ECO:0000259" key="2">
    <source>
        <dbReference type="Pfam" id="PF25484"/>
    </source>
</evidence>
<feature type="chain" id="PRO_5045195126" description="DUF7907 domain-containing protein" evidence="1">
    <location>
        <begin position="20"/>
        <end position="251"/>
    </location>
</feature>
<dbReference type="Pfam" id="PF25484">
    <property type="entry name" value="DUF7907"/>
    <property type="match status" value="1"/>
</dbReference>
<comment type="caution">
    <text evidence="3">The sequence shown here is derived from an EMBL/GenBank/DDBJ whole genome shotgun (WGS) entry which is preliminary data.</text>
</comment>
<evidence type="ECO:0000313" key="3">
    <source>
        <dbReference type="EMBL" id="CAK7262694.1"/>
    </source>
</evidence>
<dbReference type="EMBL" id="CAWUON010000001">
    <property type="protein sequence ID" value="CAK7262694.1"/>
    <property type="molecule type" value="Genomic_DNA"/>
</dbReference>
<keyword evidence="4" id="KW-1185">Reference proteome</keyword>
<evidence type="ECO:0000313" key="4">
    <source>
        <dbReference type="Proteomes" id="UP001642502"/>
    </source>
</evidence>
<accession>A0ABP0D4A1</accession>
<dbReference type="InterPro" id="IPR057229">
    <property type="entry name" value="DUF7907"/>
</dbReference>
<proteinExistence type="predicted"/>
<dbReference type="Proteomes" id="UP001642502">
    <property type="component" value="Unassembled WGS sequence"/>
</dbReference>
<sequence length="251" mass="26352">MPSYLNLFLALSASVLVSASPIAAPNPPESATSEGFRLVARTTDPFSPLSEAVEGTVLEAVHVGSGDRIPVLQKPDAQSPGRVFYFNKPPQHDFQSLLTDSSATGGNSSGPAVSYGLAVQPPTDSTAPDKDQAENTLFRVGGDSNSTPVSLASIPVPMRGLFLLNDQGCGTFMACNRTVPYYNQETLMTVEYSYAGSPSTGTENESAVPEDCVPIRLVPVCADLPALPPGSQASHQYVQPASCYIHMSGSL</sequence>
<gene>
    <name evidence="3" type="ORF">SEPCBS119000_000114</name>
</gene>
<keyword evidence="1" id="KW-0732">Signal</keyword>
<evidence type="ECO:0000256" key="1">
    <source>
        <dbReference type="SAM" id="SignalP"/>
    </source>
</evidence>
<feature type="domain" description="DUF7907" evidence="2">
    <location>
        <begin position="33"/>
        <end position="221"/>
    </location>
</feature>
<feature type="signal peptide" evidence="1">
    <location>
        <begin position="1"/>
        <end position="19"/>
    </location>
</feature>